<dbReference type="Proteomes" id="UP000016183">
    <property type="component" value="Unassembled WGS sequence"/>
</dbReference>
<accession>M2C1K4</accession>
<proteinExistence type="predicted"/>
<sequence length="178" mass="20601">MNEENCLLTIFGNVNRWLDYAERKNTILFSSFSAFSFFSIISKHDNNLQQPEVIVTVVLYLFSLFFILLSLFPMTKISRKLLSNGKNRKLLDSDNLLFYGDIAKYSSDEYLKKIKKQYFPNIKDNKANHDLVDQIVTNSNIAFNKFSCFKISTILLFITIIQYFAFAGITLIKGVVKC</sequence>
<dbReference type="GO" id="GO:0000166">
    <property type="term" value="F:nucleotide binding"/>
    <property type="evidence" value="ECO:0007669"/>
    <property type="project" value="UniProtKB-KW"/>
</dbReference>
<feature type="transmembrane region" description="Helical" evidence="8">
    <location>
        <begin position="53"/>
        <end position="72"/>
    </location>
</feature>
<keyword evidence="7 8" id="KW-0472">Membrane</keyword>
<evidence type="ECO:0000256" key="4">
    <source>
        <dbReference type="ARBA" id="ARBA00022741"/>
    </source>
</evidence>
<organism evidence="10 11">
    <name type="scientific">Treponema denticola SP33</name>
    <dbReference type="NCBI Taxonomy" id="999437"/>
    <lineage>
        <taxon>Bacteria</taxon>
        <taxon>Pseudomonadati</taxon>
        <taxon>Spirochaetota</taxon>
        <taxon>Spirochaetia</taxon>
        <taxon>Spirochaetales</taxon>
        <taxon>Treponemataceae</taxon>
        <taxon>Treponema</taxon>
    </lineage>
</organism>
<evidence type="ECO:0000256" key="1">
    <source>
        <dbReference type="ARBA" id="ARBA00004236"/>
    </source>
</evidence>
<evidence type="ECO:0000259" key="9">
    <source>
        <dbReference type="Pfam" id="PF18967"/>
    </source>
</evidence>
<keyword evidence="3 8" id="KW-0812">Transmembrane</keyword>
<dbReference type="RefSeq" id="WP_010692341.1">
    <property type="nucleotide sequence ID" value="NZ_KB442453.1"/>
</dbReference>
<comment type="subcellular location">
    <subcellularLocation>
        <location evidence="1">Cell membrane</location>
    </subcellularLocation>
</comment>
<evidence type="ECO:0000256" key="3">
    <source>
        <dbReference type="ARBA" id="ARBA00022692"/>
    </source>
</evidence>
<evidence type="ECO:0000256" key="2">
    <source>
        <dbReference type="ARBA" id="ARBA00022475"/>
    </source>
</evidence>
<dbReference type="EMBL" id="AGDZ01000003">
    <property type="protein sequence ID" value="EMB28219.1"/>
    <property type="molecule type" value="Genomic_DNA"/>
</dbReference>
<dbReference type="GO" id="GO:0051607">
    <property type="term" value="P:defense response to virus"/>
    <property type="evidence" value="ECO:0007669"/>
    <property type="project" value="UniProtKB-KW"/>
</dbReference>
<evidence type="ECO:0000313" key="10">
    <source>
        <dbReference type="EMBL" id="EMB28219.1"/>
    </source>
</evidence>
<dbReference type="InterPro" id="IPR043760">
    <property type="entry name" value="PycTM_dom"/>
</dbReference>
<feature type="transmembrane region" description="Helical" evidence="8">
    <location>
        <begin position="154"/>
        <end position="176"/>
    </location>
</feature>
<dbReference type="HOGENOM" id="CLU_1509968_0_0_12"/>
<evidence type="ECO:0000256" key="5">
    <source>
        <dbReference type="ARBA" id="ARBA00022989"/>
    </source>
</evidence>
<dbReference type="Pfam" id="PF18967">
    <property type="entry name" value="PycTM"/>
    <property type="match status" value="1"/>
</dbReference>
<feature type="domain" description="Pycsar effector protein" evidence="9">
    <location>
        <begin position="7"/>
        <end position="169"/>
    </location>
</feature>
<keyword evidence="4" id="KW-0547">Nucleotide-binding</keyword>
<evidence type="ECO:0000313" key="11">
    <source>
        <dbReference type="Proteomes" id="UP000016183"/>
    </source>
</evidence>
<evidence type="ECO:0000256" key="8">
    <source>
        <dbReference type="SAM" id="Phobius"/>
    </source>
</evidence>
<protein>
    <recommendedName>
        <fullName evidence="9">Pycsar effector protein domain-containing protein</fullName>
    </recommendedName>
</protein>
<dbReference type="AlphaFoldDB" id="M2C1K4"/>
<feature type="transmembrane region" description="Helical" evidence="8">
    <location>
        <begin position="25"/>
        <end position="41"/>
    </location>
</feature>
<dbReference type="GO" id="GO:0005886">
    <property type="term" value="C:plasma membrane"/>
    <property type="evidence" value="ECO:0007669"/>
    <property type="project" value="UniProtKB-SubCell"/>
</dbReference>
<reference evidence="10 11" key="1">
    <citation type="submission" date="2012-01" db="EMBL/GenBank/DDBJ databases">
        <title>The Genome Sequence of Treponema denticola SP33.</title>
        <authorList>
            <consortium name="The Broad Institute Genome Sequencing Platform"/>
            <person name="Earl A."/>
            <person name="Ward D."/>
            <person name="Feldgarden M."/>
            <person name="Gevers D."/>
            <person name="Blanton J.M."/>
            <person name="Fenno C.J."/>
            <person name="Baranova O.V."/>
            <person name="Mathney J."/>
            <person name="Dewhirst F.E."/>
            <person name="Izard J."/>
            <person name="Young S.K."/>
            <person name="Zeng Q."/>
            <person name="Gargeya S."/>
            <person name="Fitzgerald M."/>
            <person name="Haas B."/>
            <person name="Abouelleil A."/>
            <person name="Alvarado L."/>
            <person name="Arachchi H.M."/>
            <person name="Berlin A."/>
            <person name="Chapman S.B."/>
            <person name="Gearin G."/>
            <person name="Goldberg J."/>
            <person name="Griggs A."/>
            <person name="Gujja S."/>
            <person name="Hansen M."/>
            <person name="Heiman D."/>
            <person name="Howarth C."/>
            <person name="Larimer J."/>
            <person name="Lui A."/>
            <person name="MacDonald P.J.P."/>
            <person name="McCowen C."/>
            <person name="Montmayeur A."/>
            <person name="Murphy C."/>
            <person name="Neiman D."/>
            <person name="Pearson M."/>
            <person name="Priest M."/>
            <person name="Roberts A."/>
            <person name="Saif S."/>
            <person name="Shea T."/>
            <person name="Sisk P."/>
            <person name="Stolte C."/>
            <person name="Sykes S."/>
            <person name="Wortman J."/>
            <person name="Nusbaum C."/>
            <person name="Birren B."/>
        </authorList>
    </citation>
    <scope>NUCLEOTIDE SEQUENCE [LARGE SCALE GENOMIC DNA]</scope>
    <source>
        <strain evidence="10 11">SP33</strain>
    </source>
</reference>
<name>M2C1K4_TREDN</name>
<evidence type="ECO:0000256" key="6">
    <source>
        <dbReference type="ARBA" id="ARBA00023118"/>
    </source>
</evidence>
<keyword evidence="2" id="KW-1003">Cell membrane</keyword>
<keyword evidence="6" id="KW-0051">Antiviral defense</keyword>
<evidence type="ECO:0000256" key="7">
    <source>
        <dbReference type="ARBA" id="ARBA00023136"/>
    </source>
</evidence>
<gene>
    <name evidence="10" type="ORF">HMPREF9733_00072</name>
</gene>
<dbReference type="PATRIC" id="fig|999437.3.peg.72"/>
<comment type="caution">
    <text evidence="10">The sequence shown here is derived from an EMBL/GenBank/DDBJ whole genome shotgun (WGS) entry which is preliminary data.</text>
</comment>
<keyword evidence="5 8" id="KW-1133">Transmembrane helix</keyword>